<evidence type="ECO:0000256" key="2">
    <source>
        <dbReference type="ARBA" id="ARBA00022723"/>
    </source>
</evidence>
<dbReference type="OrthoDB" id="2121828at2759"/>
<gene>
    <name evidence="8" type="ORF">EPUS_08212</name>
</gene>
<dbReference type="Pfam" id="PF07732">
    <property type="entry name" value="Cu-oxidase_3"/>
    <property type="match status" value="1"/>
</dbReference>
<evidence type="ECO:0000313" key="9">
    <source>
        <dbReference type="Proteomes" id="UP000019373"/>
    </source>
</evidence>
<keyword evidence="9" id="KW-1185">Reference proteome</keyword>
<evidence type="ECO:0000256" key="3">
    <source>
        <dbReference type="ARBA" id="ARBA00023002"/>
    </source>
</evidence>
<dbReference type="GeneID" id="19243063"/>
<evidence type="ECO:0000259" key="6">
    <source>
        <dbReference type="Pfam" id="PF07731"/>
    </source>
</evidence>
<feature type="domain" description="Plastocyanin-like" evidence="6">
    <location>
        <begin position="545"/>
        <end position="666"/>
    </location>
</feature>
<dbReference type="Proteomes" id="UP000019373">
    <property type="component" value="Unassembled WGS sequence"/>
</dbReference>
<dbReference type="CDD" id="cd13854">
    <property type="entry name" value="CuRO_1_MaLCC_like"/>
    <property type="match status" value="1"/>
</dbReference>
<name>U1G906_ENDPU</name>
<dbReference type="Pfam" id="PF07731">
    <property type="entry name" value="Cu-oxidase_2"/>
    <property type="match status" value="1"/>
</dbReference>
<proteinExistence type="inferred from homology"/>
<evidence type="ECO:0000259" key="5">
    <source>
        <dbReference type="Pfam" id="PF00394"/>
    </source>
</evidence>
<dbReference type="PROSITE" id="PS00079">
    <property type="entry name" value="MULTICOPPER_OXIDASE1"/>
    <property type="match status" value="1"/>
</dbReference>
<dbReference type="InterPro" id="IPR008972">
    <property type="entry name" value="Cupredoxin"/>
</dbReference>
<dbReference type="Gene3D" id="2.60.40.420">
    <property type="entry name" value="Cupredoxins - blue copper proteins"/>
    <property type="match status" value="3"/>
</dbReference>
<evidence type="ECO:0000259" key="7">
    <source>
        <dbReference type="Pfam" id="PF07732"/>
    </source>
</evidence>
<dbReference type="CDD" id="cd13901">
    <property type="entry name" value="CuRO_3_MaLCC_like"/>
    <property type="match status" value="1"/>
</dbReference>
<dbReference type="CDD" id="cd13880">
    <property type="entry name" value="CuRO_2_MaLCC_like"/>
    <property type="match status" value="1"/>
</dbReference>
<feature type="domain" description="Plastocyanin-like" evidence="7">
    <location>
        <begin position="171"/>
        <end position="269"/>
    </location>
</feature>
<dbReference type="FunFam" id="2.60.40.420:FF:000021">
    <property type="entry name" value="Extracellular dihydrogeodin oxidase/laccase"/>
    <property type="match status" value="1"/>
</dbReference>
<evidence type="ECO:0000313" key="8">
    <source>
        <dbReference type="EMBL" id="ERF68146.1"/>
    </source>
</evidence>
<evidence type="ECO:0000256" key="4">
    <source>
        <dbReference type="ARBA" id="ARBA00023008"/>
    </source>
</evidence>
<dbReference type="InterPro" id="IPR002355">
    <property type="entry name" value="Cu_oxidase_Cu_BS"/>
</dbReference>
<comment type="similarity">
    <text evidence="1">Belongs to the multicopper oxidase family.</text>
</comment>
<dbReference type="OMA" id="MAPAGGY"/>
<dbReference type="PANTHER" id="PTHR11709">
    <property type="entry name" value="MULTI-COPPER OXIDASE"/>
    <property type="match status" value="1"/>
</dbReference>
<dbReference type="InterPro" id="IPR001117">
    <property type="entry name" value="Cu-oxidase_2nd"/>
</dbReference>
<sequence length="708" mass="80178">MRLIDSLCETLTRALGLLTISPWNQDTRLQQPVGPSQVQEPHQALETLFPSTKPLNSQEGGISLQYEKLPVGDPPKVILPDGPIFAPPNARPGFVCNYTAMKGWRHTAGVGMRNAWLEKPIGDEDATGGIYNIFTNYDRFAPIGTVRKYHLNVTDQVINADGIIRNDGGKVFNGQYPGPWIEACWGDWVEITVENHLQYNGTTVHWHGVRMLNAFEHDGVNAITQCPIAPGDQFTYKFRVTQYGTSWYHSHYSLQYADGLAGPITFHGPSSADYDVALEPFLFSDWSHNSAFEDYGLELRKPPVAMKTVILNGKGFYNCSNNPNPDCEALKIDPPSIFEQVFERGRKYLLRLINTSTASTFIFSIDKHILQVVAMDFVAIEPYYADSILVGIGQRYHVIVEARPSNDLIPVEDQNYWIRITGANGCFDVEPNQANEKLGIIRYNSGSTKTPTSTRYNFNTDCADEPYESLVPVVPMDVTARDRPANDIHQDTGDNFEVGIELPDENYTVPHGNFTRWDILDTPMWLNFSDPTIDHIGDYAWGTNETAMITENFSKDEWVYIIITGQGTPKQVSEGKREFLPVAHPMHLHGHDFVLLSQQTRPFHPDDLTNGTFKYDNPPRRDVALLPRNGYMAIGFRVDNPGIWILHCHIAWHASSGLALQIRENEHEIQLTPQFVKEKDRVCENWKTWFANESNWWTAHEFQEDSGI</sequence>
<dbReference type="PROSITE" id="PS00080">
    <property type="entry name" value="MULTICOPPER_OXIDASE2"/>
    <property type="match status" value="1"/>
</dbReference>
<reference evidence="9" key="1">
    <citation type="journal article" date="2014" name="BMC Genomics">
        <title>Genome characteristics reveal the impact of lichenization on lichen-forming fungus Endocarpon pusillum Hedwig (Verrucariales, Ascomycota).</title>
        <authorList>
            <person name="Wang Y.-Y."/>
            <person name="Liu B."/>
            <person name="Zhang X.-Y."/>
            <person name="Zhou Q.-M."/>
            <person name="Zhang T."/>
            <person name="Li H."/>
            <person name="Yu Y.-F."/>
            <person name="Zhang X.-L."/>
            <person name="Hao X.-Y."/>
            <person name="Wang M."/>
            <person name="Wang L."/>
            <person name="Wei J.-C."/>
        </authorList>
    </citation>
    <scope>NUCLEOTIDE SEQUENCE [LARGE SCALE GENOMIC DNA]</scope>
    <source>
        <strain evidence="9">Z07020 / HMAS-L-300199</strain>
    </source>
</reference>
<organism evidence="8 9">
    <name type="scientific">Endocarpon pusillum (strain Z07020 / HMAS-L-300199)</name>
    <name type="common">Lichen-forming fungus</name>
    <dbReference type="NCBI Taxonomy" id="1263415"/>
    <lineage>
        <taxon>Eukaryota</taxon>
        <taxon>Fungi</taxon>
        <taxon>Dikarya</taxon>
        <taxon>Ascomycota</taxon>
        <taxon>Pezizomycotina</taxon>
        <taxon>Eurotiomycetes</taxon>
        <taxon>Chaetothyriomycetidae</taxon>
        <taxon>Verrucariales</taxon>
        <taxon>Verrucariaceae</taxon>
        <taxon>Endocarpon</taxon>
    </lineage>
</organism>
<dbReference type="eggNOG" id="KOG1263">
    <property type="taxonomic scope" value="Eukaryota"/>
</dbReference>
<dbReference type="RefSeq" id="XP_007806211.1">
    <property type="nucleotide sequence ID" value="XM_007808020.1"/>
</dbReference>
<keyword evidence="4" id="KW-0186">Copper</keyword>
<dbReference type="PANTHER" id="PTHR11709:SF71">
    <property type="entry name" value="OXIDOREDUCTASE TPCJ"/>
    <property type="match status" value="1"/>
</dbReference>
<dbReference type="SUPFAM" id="SSF49503">
    <property type="entry name" value="Cupredoxins"/>
    <property type="match status" value="3"/>
</dbReference>
<evidence type="ECO:0008006" key="10">
    <source>
        <dbReference type="Google" id="ProtNLM"/>
    </source>
</evidence>
<protein>
    <recommendedName>
        <fullName evidence="10">Multicopper oxidase</fullName>
    </recommendedName>
</protein>
<dbReference type="InterPro" id="IPR045087">
    <property type="entry name" value="Cu-oxidase_fam"/>
</dbReference>
<keyword evidence="3" id="KW-0560">Oxidoreductase</keyword>
<keyword evidence="2" id="KW-0479">Metal-binding</keyword>
<dbReference type="EMBL" id="KE721540">
    <property type="protein sequence ID" value="ERF68146.1"/>
    <property type="molecule type" value="Genomic_DNA"/>
</dbReference>
<accession>U1G906</accession>
<dbReference type="HOGENOM" id="CLU_006504_3_2_1"/>
<dbReference type="GO" id="GO:0016491">
    <property type="term" value="F:oxidoreductase activity"/>
    <property type="evidence" value="ECO:0007669"/>
    <property type="project" value="UniProtKB-KW"/>
</dbReference>
<dbReference type="GO" id="GO:0005507">
    <property type="term" value="F:copper ion binding"/>
    <property type="evidence" value="ECO:0007669"/>
    <property type="project" value="InterPro"/>
</dbReference>
<dbReference type="Pfam" id="PF00394">
    <property type="entry name" value="Cu-oxidase"/>
    <property type="match status" value="1"/>
</dbReference>
<feature type="domain" description="Plastocyanin-like" evidence="5">
    <location>
        <begin position="281"/>
        <end position="444"/>
    </location>
</feature>
<dbReference type="InterPro" id="IPR011706">
    <property type="entry name" value="Cu-oxidase_C"/>
</dbReference>
<dbReference type="AlphaFoldDB" id="U1G906"/>
<dbReference type="InterPro" id="IPR033138">
    <property type="entry name" value="Cu_oxidase_CS"/>
</dbReference>
<dbReference type="InterPro" id="IPR011707">
    <property type="entry name" value="Cu-oxidase-like_N"/>
</dbReference>
<evidence type="ECO:0000256" key="1">
    <source>
        <dbReference type="ARBA" id="ARBA00010609"/>
    </source>
</evidence>